<dbReference type="GO" id="GO:0016020">
    <property type="term" value="C:membrane"/>
    <property type="evidence" value="ECO:0007669"/>
    <property type="project" value="UniProtKB-SubCell"/>
</dbReference>
<evidence type="ECO:0000259" key="17">
    <source>
        <dbReference type="Pfam" id="PF04884"/>
    </source>
</evidence>
<evidence type="ECO:0000313" key="20">
    <source>
        <dbReference type="Proteomes" id="UP000235145"/>
    </source>
</evidence>
<protein>
    <submittedName>
        <fullName evidence="19">Uncharacterized protein</fullName>
    </submittedName>
</protein>
<sequence length="919" mass="102433">MEEGIDKIIRVMKSFYENQDPQENKTKARNSKGGLKLSFHYISDGTGSLLFKFTLKTQMIPRNNQPTLIWKDIPGLEPLKHEENDLLRRRCGGSGGPVRSFGIDCFASVSMTEKNRVAATIEFTPKAPQLMKHPLAIVALVPKEAAVFAAGAVAGAAAKTVTAPLDRIKLIMQTHGLRAGQETAKKTIGFVEAVVSIGKQEGVKGYWKGNLAQVLRILPYSAVQLFAYESYKKLYRGKDGELSVIGRLAAGASAGMTSTFVTYPLDVLRLRMAVDPGYQTITNVVVRMLKEEGIGSFYRGLVPSLIGIAPYVAVNFCVVKKSLPEKFRNKTEASLVTAFVAATIATVTCYPLDTIRRQMQMRGTPYKTVLEAFPGIIARDGVAGLYRGFVPNALKTLPNSRLTTFDALKRLISASEKEYQRILEENSNEQKQAPISYYKMSFALQLSFPNFDFNTATRPQRIQFVCNASSKQTNSSKQESEDDTQRTSDEHRVVLVERYGNGTSKRYILDDKFQLTTFLEDDTKSNGYSSKELPWLPDIVKDFVLPAGFPGSVSDDYLEYMLLQFPTNVTGWICHTLAVGLDYSSGTTAAASAAAIRWVSKDGIGAIGRFFIGGRFGNLFDDDPKQWRMYADFIGSAGSIFDLTTPLYPAYFLPLASLGNLAKAVARGLKDPSLRVIQNHFAISGNLGDVAAKEEVWEVSAQLLGLGLGILVLSTPGVVKSYPVLASTWMTIRLLHLWLRYLSLSVLQFDSVNLKRARILVNLHVSNSKVLGCEECNKMENILSWEKFSVPQIAFGVPFSDMLVGERSGLKVKMLLKLYAKEKYILVVNQQPFKDFETLVCFKEGATSLSVLRSVWQTYWLYKNQDKQKDGFDDLKESLNELNDQFENFLQQLRDVGWDIDQINLKVRKDVSIQELHVD</sequence>
<feature type="transmembrane region" description="Helical" evidence="16">
    <location>
        <begin position="333"/>
        <end position="352"/>
    </location>
</feature>
<dbReference type="GO" id="GO:0009941">
    <property type="term" value="C:chloroplast envelope"/>
    <property type="evidence" value="ECO:0007669"/>
    <property type="project" value="UniProtKB-SubCell"/>
</dbReference>
<evidence type="ECO:0000256" key="7">
    <source>
        <dbReference type="ARBA" id="ARBA00022640"/>
    </source>
</evidence>
<feature type="compositionally biased region" description="Polar residues" evidence="15">
    <location>
        <begin position="467"/>
        <end position="477"/>
    </location>
</feature>
<evidence type="ECO:0000256" key="6">
    <source>
        <dbReference type="ARBA" id="ARBA00022528"/>
    </source>
</evidence>
<comment type="caution">
    <text evidence="19">The sequence shown here is derived from an EMBL/GenBank/DDBJ whole genome shotgun (WGS) entry which is preliminary data.</text>
</comment>
<evidence type="ECO:0000256" key="12">
    <source>
        <dbReference type="ARBA" id="ARBA00023136"/>
    </source>
</evidence>
<keyword evidence="5" id="KW-0813">Transport</keyword>
<dbReference type="Pfam" id="PF04884">
    <property type="entry name" value="UVB_sens_prot"/>
    <property type="match status" value="1"/>
</dbReference>
<dbReference type="Pfam" id="PF00153">
    <property type="entry name" value="Mito_carr"/>
    <property type="match status" value="3"/>
</dbReference>
<feature type="repeat" description="Solcar" evidence="13">
    <location>
        <begin position="242"/>
        <end position="325"/>
    </location>
</feature>
<evidence type="ECO:0000256" key="5">
    <source>
        <dbReference type="ARBA" id="ARBA00022448"/>
    </source>
</evidence>
<comment type="subcellular location">
    <subcellularLocation>
        <location evidence="2">Membrane</location>
        <topology evidence="2">Multi-pass membrane protein</topology>
    </subcellularLocation>
    <subcellularLocation>
        <location evidence="1">Plastid</location>
        <location evidence="1">Chloroplast envelope</location>
    </subcellularLocation>
</comment>
<keyword evidence="11 16" id="KW-1133">Transmembrane helix</keyword>
<dbReference type="EMBL" id="NBSK02000008">
    <property type="protein sequence ID" value="KAJ0190526.1"/>
    <property type="molecule type" value="Genomic_DNA"/>
</dbReference>
<evidence type="ECO:0000256" key="1">
    <source>
        <dbReference type="ARBA" id="ARBA00004119"/>
    </source>
</evidence>
<evidence type="ECO:0000256" key="4">
    <source>
        <dbReference type="ARBA" id="ARBA00007558"/>
    </source>
</evidence>
<feature type="transmembrane region" description="Helical" evidence="16">
    <location>
        <begin position="296"/>
        <end position="313"/>
    </location>
</feature>
<keyword evidence="7" id="KW-0934">Plastid</keyword>
<feature type="coiled-coil region" evidence="14">
    <location>
        <begin position="865"/>
        <end position="896"/>
    </location>
</feature>
<feature type="region of interest" description="Disordered" evidence="15">
    <location>
        <begin position="467"/>
        <end position="490"/>
    </location>
</feature>
<dbReference type="PRINTS" id="PR00926">
    <property type="entry name" value="MITOCARRIER"/>
</dbReference>
<dbReference type="Proteomes" id="UP000235145">
    <property type="component" value="Unassembled WGS sequence"/>
</dbReference>
<dbReference type="GO" id="GO:0055085">
    <property type="term" value="P:transmembrane transport"/>
    <property type="evidence" value="ECO:0007669"/>
    <property type="project" value="InterPro"/>
</dbReference>
<keyword evidence="6" id="KW-0150">Chloroplast</keyword>
<dbReference type="InterPro" id="IPR055412">
    <property type="entry name" value="UVB_sens_C"/>
</dbReference>
<feature type="domain" description="Protein root UVB sensitive/RUS" evidence="17">
    <location>
        <begin position="536"/>
        <end position="766"/>
    </location>
</feature>
<evidence type="ECO:0000256" key="10">
    <source>
        <dbReference type="ARBA" id="ARBA00022946"/>
    </source>
</evidence>
<organism evidence="19 20">
    <name type="scientific">Lactuca sativa</name>
    <name type="common">Garden lettuce</name>
    <dbReference type="NCBI Taxonomy" id="4236"/>
    <lineage>
        <taxon>Eukaryota</taxon>
        <taxon>Viridiplantae</taxon>
        <taxon>Streptophyta</taxon>
        <taxon>Embryophyta</taxon>
        <taxon>Tracheophyta</taxon>
        <taxon>Spermatophyta</taxon>
        <taxon>Magnoliopsida</taxon>
        <taxon>eudicotyledons</taxon>
        <taxon>Gunneridae</taxon>
        <taxon>Pentapetalae</taxon>
        <taxon>asterids</taxon>
        <taxon>campanulids</taxon>
        <taxon>Asterales</taxon>
        <taxon>Asteraceae</taxon>
        <taxon>Cichorioideae</taxon>
        <taxon>Cichorieae</taxon>
        <taxon>Lactucinae</taxon>
        <taxon>Lactuca</taxon>
    </lineage>
</organism>
<evidence type="ECO:0000259" key="18">
    <source>
        <dbReference type="Pfam" id="PF24160"/>
    </source>
</evidence>
<keyword evidence="20" id="KW-1185">Reference proteome</keyword>
<accession>A0A9R1UPF8</accession>
<proteinExistence type="inferred from homology"/>
<keyword evidence="9" id="KW-0677">Repeat</keyword>
<evidence type="ECO:0000313" key="19">
    <source>
        <dbReference type="EMBL" id="KAJ0190526.1"/>
    </source>
</evidence>
<dbReference type="AlphaFoldDB" id="A0A9R1UPF8"/>
<dbReference type="PANTHER" id="PTHR12770">
    <property type="entry name" value="RUS1 FAMILY PROTEIN C16ORF58"/>
    <property type="match status" value="1"/>
</dbReference>
<name>A0A9R1UPF8_LACSA</name>
<evidence type="ECO:0000256" key="9">
    <source>
        <dbReference type="ARBA" id="ARBA00022737"/>
    </source>
</evidence>
<dbReference type="SUPFAM" id="SSF103506">
    <property type="entry name" value="Mitochondrial carrier"/>
    <property type="match status" value="1"/>
</dbReference>
<dbReference type="InterPro" id="IPR006968">
    <property type="entry name" value="RUS_fam"/>
</dbReference>
<evidence type="ECO:0000256" key="16">
    <source>
        <dbReference type="SAM" id="Phobius"/>
    </source>
</evidence>
<comment type="similarity">
    <text evidence="3">Belongs to the mitochondrial carrier (TC 2.A.29) family.</text>
</comment>
<feature type="domain" description="Root UVB sensitive protein C-terminal" evidence="18">
    <location>
        <begin position="770"/>
        <end position="907"/>
    </location>
</feature>
<evidence type="ECO:0000256" key="14">
    <source>
        <dbReference type="SAM" id="Coils"/>
    </source>
</evidence>
<dbReference type="PROSITE" id="PS50920">
    <property type="entry name" value="SOLCAR"/>
    <property type="match status" value="3"/>
</dbReference>
<evidence type="ECO:0000256" key="3">
    <source>
        <dbReference type="ARBA" id="ARBA00006375"/>
    </source>
</evidence>
<dbReference type="PANTHER" id="PTHR12770:SF27">
    <property type="entry name" value="PROTEIN ROOT UVB SENSITIVE 5"/>
    <property type="match status" value="1"/>
</dbReference>
<keyword evidence="14" id="KW-0175">Coiled coil</keyword>
<evidence type="ECO:0000256" key="11">
    <source>
        <dbReference type="ARBA" id="ARBA00022989"/>
    </source>
</evidence>
<dbReference type="InterPro" id="IPR002067">
    <property type="entry name" value="MCP"/>
</dbReference>
<evidence type="ECO:0000256" key="2">
    <source>
        <dbReference type="ARBA" id="ARBA00004141"/>
    </source>
</evidence>
<comment type="similarity">
    <text evidence="4">Belongs to the RUS1 family.</text>
</comment>
<keyword evidence="10" id="KW-0809">Transit peptide</keyword>
<keyword evidence="12 13" id="KW-0472">Membrane</keyword>
<feature type="repeat" description="Solcar" evidence="13">
    <location>
        <begin position="329"/>
        <end position="411"/>
    </location>
</feature>
<dbReference type="InterPro" id="IPR023395">
    <property type="entry name" value="MCP_dom_sf"/>
</dbReference>
<dbReference type="FunFam" id="1.50.40.10:FF:000042">
    <property type="entry name" value="Envelope ADP,ATP carrier protein"/>
    <property type="match status" value="1"/>
</dbReference>
<keyword evidence="8 13" id="KW-0812">Transmembrane</keyword>
<feature type="coiled-coil region" evidence="14">
    <location>
        <begin position="405"/>
        <end position="432"/>
    </location>
</feature>
<dbReference type="Gene3D" id="1.50.40.10">
    <property type="entry name" value="Mitochondrial carrier domain"/>
    <property type="match status" value="1"/>
</dbReference>
<evidence type="ECO:0000256" key="13">
    <source>
        <dbReference type="PROSITE-ProRule" id="PRU00282"/>
    </source>
</evidence>
<evidence type="ECO:0000256" key="15">
    <source>
        <dbReference type="SAM" id="MobiDB-lite"/>
    </source>
</evidence>
<evidence type="ECO:0000256" key="8">
    <source>
        <dbReference type="ARBA" id="ARBA00022692"/>
    </source>
</evidence>
<dbReference type="InterPro" id="IPR054549">
    <property type="entry name" value="UVB_sens_RUS_dom"/>
</dbReference>
<dbReference type="InterPro" id="IPR018108">
    <property type="entry name" value="MCP_transmembrane"/>
</dbReference>
<reference evidence="19 20" key="1">
    <citation type="journal article" date="2017" name="Nat. Commun.">
        <title>Genome assembly with in vitro proximity ligation data and whole-genome triplication in lettuce.</title>
        <authorList>
            <person name="Reyes-Chin-Wo S."/>
            <person name="Wang Z."/>
            <person name="Yang X."/>
            <person name="Kozik A."/>
            <person name="Arikit S."/>
            <person name="Song C."/>
            <person name="Xia L."/>
            <person name="Froenicke L."/>
            <person name="Lavelle D.O."/>
            <person name="Truco M.J."/>
            <person name="Xia R."/>
            <person name="Zhu S."/>
            <person name="Xu C."/>
            <person name="Xu H."/>
            <person name="Xu X."/>
            <person name="Cox K."/>
            <person name="Korf I."/>
            <person name="Meyers B.C."/>
            <person name="Michelmore R.W."/>
        </authorList>
    </citation>
    <scope>NUCLEOTIDE SEQUENCE [LARGE SCALE GENOMIC DNA]</scope>
    <source>
        <strain evidence="20">cv. Salinas</strain>
        <tissue evidence="19">Seedlings</tissue>
    </source>
</reference>
<dbReference type="Pfam" id="PF24160">
    <property type="entry name" value="UVB_sens_C"/>
    <property type="match status" value="1"/>
</dbReference>
<feature type="repeat" description="Solcar" evidence="13">
    <location>
        <begin position="142"/>
        <end position="234"/>
    </location>
</feature>
<gene>
    <name evidence="19" type="ORF">LSAT_V11C800429450</name>
</gene>